<protein>
    <submittedName>
        <fullName evidence="1">Phage tail fiber assembly</fullName>
    </submittedName>
    <submittedName>
        <fullName evidence="2">Virus tail fiber assembly protein lambda gpK</fullName>
    </submittedName>
</protein>
<evidence type="ECO:0000313" key="3">
    <source>
        <dbReference type="EMBL" id="RKE91397.1"/>
    </source>
</evidence>
<dbReference type="InterPro" id="IPR003458">
    <property type="entry name" value="Phage_T4_Gp38_tail_assem"/>
</dbReference>
<dbReference type="RefSeq" id="WP_099132157.1">
    <property type="nucleotide sequence ID" value="NZ_CAWNOJ010000097.1"/>
</dbReference>
<dbReference type="PANTHER" id="PTHR34413">
    <property type="entry name" value="PROPHAGE TAIL FIBER ASSEMBLY PROTEIN HOMOLOG TFAE-RELATED-RELATED"/>
    <property type="match status" value="1"/>
</dbReference>
<evidence type="ECO:0000313" key="1">
    <source>
        <dbReference type="EMBL" id="PHM24570.1"/>
    </source>
</evidence>
<keyword evidence="5" id="KW-1185">Reference proteome</keyword>
<dbReference type="Pfam" id="PF02413">
    <property type="entry name" value="Caudo_TAP"/>
    <property type="match status" value="1"/>
</dbReference>
<dbReference type="EMBL" id="RAQI01000002">
    <property type="protein sequence ID" value="RKE91397.1"/>
    <property type="molecule type" value="Genomic_DNA"/>
</dbReference>
<comment type="caution">
    <text evidence="1">The sequence shown here is derived from an EMBL/GenBank/DDBJ whole genome shotgun (WGS) entry which is preliminary data.</text>
</comment>
<evidence type="ECO:0000313" key="4">
    <source>
        <dbReference type="Proteomes" id="UP000225605"/>
    </source>
</evidence>
<name>A0A2D0IRX1_9GAMM</name>
<dbReference type="EMBL" id="NIBT01000008">
    <property type="protein sequence ID" value="PHM24570.1"/>
    <property type="molecule type" value="Genomic_DNA"/>
</dbReference>
<evidence type="ECO:0000313" key="2">
    <source>
        <dbReference type="EMBL" id="RKE91209.1"/>
    </source>
</evidence>
<dbReference type="InterPro" id="IPR051220">
    <property type="entry name" value="TFA_Chaperone"/>
</dbReference>
<dbReference type="PANTHER" id="PTHR34413:SF1">
    <property type="entry name" value="CYTOPLASMIC PROTEIN"/>
    <property type="match status" value="1"/>
</dbReference>
<dbReference type="Proteomes" id="UP000225605">
    <property type="component" value="Unassembled WGS sequence"/>
</dbReference>
<evidence type="ECO:0000313" key="5">
    <source>
        <dbReference type="Proteomes" id="UP000283568"/>
    </source>
</evidence>
<gene>
    <name evidence="2" type="ORF">BDE27_1418</name>
    <name evidence="3" type="ORF">BDE27_1619</name>
    <name evidence="1" type="ORF">Xehl_01819</name>
</gene>
<reference evidence="2 5" key="2">
    <citation type="submission" date="2018-09" db="EMBL/GenBank/DDBJ databases">
        <title>Genomic Encyclopedia of Archaeal and Bacterial Type Strains, Phase II (KMG-II): from individual species to whole genera.</title>
        <authorList>
            <person name="Goeker M."/>
        </authorList>
    </citation>
    <scope>NUCLEOTIDE SEQUENCE [LARGE SCALE GENOMIC DNA]</scope>
    <source>
        <strain evidence="2 5">DSM 16337</strain>
    </source>
</reference>
<dbReference type="AlphaFoldDB" id="A0A2D0IRX1"/>
<dbReference type="Proteomes" id="UP000283568">
    <property type="component" value="Unassembled WGS sequence"/>
</dbReference>
<dbReference type="EMBL" id="RAQI01000002">
    <property type="protein sequence ID" value="RKE91209.1"/>
    <property type="molecule type" value="Genomic_DNA"/>
</dbReference>
<accession>A0A2D0IRX1</accession>
<sequence>MSRYIFSAAQNSFFLLSLKDAYVAAGTWPDDGVAVREAVFIKFTRDIPAGKRRIVGSDGLPAWGDIPPPTPAELQQQAESQKKYLMTQATSAIAPLQYAVDLQMATAAELSALTAWKKYCVLLNRVDCSTAPNIDWPKAPE</sequence>
<proteinExistence type="predicted"/>
<reference evidence="1 4" key="1">
    <citation type="journal article" date="2017" name="Nat. Microbiol.">
        <title>Natural product diversity associated with the nematode symbionts Photorhabdus and Xenorhabdus.</title>
        <authorList>
            <person name="Tobias N.J."/>
            <person name="Wolff H."/>
            <person name="Djahanschiri B."/>
            <person name="Grundmann F."/>
            <person name="Kronenwerth M."/>
            <person name="Shi Y.M."/>
            <person name="Simonyi S."/>
            <person name="Grun P."/>
            <person name="Shapiro-Ilan D."/>
            <person name="Pidot S.J."/>
            <person name="Stinear T.P."/>
            <person name="Ebersberger I."/>
            <person name="Bode H.B."/>
        </authorList>
    </citation>
    <scope>NUCLEOTIDE SEQUENCE [LARGE SCALE GENOMIC DNA]</scope>
    <source>
        <strain evidence="1 4">DSM 16337</strain>
    </source>
</reference>
<organism evidence="1 4">
    <name type="scientific">Xenorhabdus ehlersii</name>
    <dbReference type="NCBI Taxonomy" id="290111"/>
    <lineage>
        <taxon>Bacteria</taxon>
        <taxon>Pseudomonadati</taxon>
        <taxon>Pseudomonadota</taxon>
        <taxon>Gammaproteobacteria</taxon>
        <taxon>Enterobacterales</taxon>
        <taxon>Morganellaceae</taxon>
        <taxon>Xenorhabdus</taxon>
    </lineage>
</organism>
<dbReference type="OrthoDB" id="8596093at2"/>